<dbReference type="PIRSF" id="PIRSF500176">
    <property type="entry name" value="L_ASNase"/>
    <property type="match status" value="1"/>
</dbReference>
<dbReference type="PANTHER" id="PTHR11707:SF28">
    <property type="entry name" value="60 KDA LYSOPHOSPHOLIPASE"/>
    <property type="match status" value="1"/>
</dbReference>
<evidence type="ECO:0000313" key="6">
    <source>
        <dbReference type="EMBL" id="KAF8819604.1"/>
    </source>
</evidence>
<dbReference type="EMBL" id="JADAQX010000677">
    <property type="protein sequence ID" value="KAF8819604.1"/>
    <property type="molecule type" value="Genomic_DNA"/>
</dbReference>
<feature type="active site" evidence="2">
    <location>
        <position position="341"/>
    </location>
</feature>
<feature type="domain" description="L-asparaginase N-terminal" evidence="4">
    <location>
        <begin position="255"/>
        <end position="441"/>
    </location>
</feature>
<dbReference type="SMART" id="SM00870">
    <property type="entry name" value="Asparaginase"/>
    <property type="match status" value="1"/>
</dbReference>
<dbReference type="Gene3D" id="3.40.50.1170">
    <property type="entry name" value="L-asparaginase, N-terminal domain"/>
    <property type="match status" value="1"/>
</dbReference>
<accession>A0ABQ7J6H4</accession>
<dbReference type="InterPro" id="IPR041725">
    <property type="entry name" value="L-asparaginase_I"/>
</dbReference>
<evidence type="ECO:0000259" key="5">
    <source>
        <dbReference type="Pfam" id="PF17763"/>
    </source>
</evidence>
<feature type="region of interest" description="Disordered" evidence="3">
    <location>
        <begin position="1"/>
        <end position="25"/>
    </location>
</feature>
<dbReference type="Proteomes" id="UP000823046">
    <property type="component" value="Unassembled WGS sequence"/>
</dbReference>
<dbReference type="InterPro" id="IPR027475">
    <property type="entry name" value="Asparaginase/glutaminase_AS2"/>
</dbReference>
<sequence>MPPTDPVRSELTADRAPATSHKVGEAEGLSVYSKHSASCNSLSSVAEVTAIRRSRHFQEFQTIVPLFDEVEAAPNLSDAEALRPYRRLSADNIDMHGMPHLHVATSPAIPPRVSPIIASGIRPFTVPTPTSPHRADGETVSRRIHEEVESTFLPAPPPPSPVGFASTPATLPMSSQPAETEEIIPLVVERPGIREGSIRSLSEHSPLSPVDYSGQYSSRSFESLPFYRTARWRHPHVYAQKDSPTKGRDEGVHDRVLIIVTGGTICMAYKGIEKSLKPLKFVEFMHSLPEMKEENFPLYDILEWEELLDSSDIGTEQWKAIAFQIKEKYNDYCGFVILHGTDTMAYTASALSFILENLTKPVVLTGSMLPIRDVSTDARRNLIVALLVAKIPCIMEVVMVFGSRIMRGNRVSKFDCSQLEAFDSPNYPYLGRVGVQLTINDSLLLLPPTNPFHVETALCPNIMVFLMTPCFSLTLFDEAMHASLPTGVILRVYGCGTLPNNWKLLHLLERGVKRGVNIAILTQCSKGEVKFLAYENGVALAQLGVINGKDMTVEACMAKMAYLMGKGFRGSELKELMENEICGEINME</sequence>
<dbReference type="EC" id="3.5.1.1" evidence="1"/>
<gene>
    <name evidence="6" type="ORF">IE077_000773</name>
</gene>
<evidence type="ECO:0000256" key="3">
    <source>
        <dbReference type="SAM" id="MobiDB-lite"/>
    </source>
</evidence>
<dbReference type="SFLD" id="SFLDS00057">
    <property type="entry name" value="Glutaminase/Asparaginase"/>
    <property type="match status" value="1"/>
</dbReference>
<dbReference type="InterPro" id="IPR027474">
    <property type="entry name" value="L-asparaginase_N"/>
</dbReference>
<proteinExistence type="predicted"/>
<dbReference type="InterPro" id="IPR006034">
    <property type="entry name" value="Asparaginase/glutaminase-like"/>
</dbReference>
<dbReference type="PRINTS" id="PR00139">
    <property type="entry name" value="ASNGLNASE"/>
</dbReference>
<dbReference type="Pfam" id="PF17763">
    <property type="entry name" value="Asparaginase_C"/>
    <property type="match status" value="1"/>
</dbReference>
<dbReference type="PIRSF" id="PIRSF001220">
    <property type="entry name" value="L-ASNase_gatD"/>
    <property type="match status" value="1"/>
</dbReference>
<comment type="caution">
    <text evidence="6">The sequence shown here is derived from an EMBL/GenBank/DDBJ whole genome shotgun (WGS) entry which is preliminary data.</text>
</comment>
<dbReference type="PROSITE" id="PS00917">
    <property type="entry name" value="ASN_GLN_ASE_2"/>
    <property type="match status" value="1"/>
</dbReference>
<keyword evidence="7" id="KW-1185">Reference proteome</keyword>
<dbReference type="InterPro" id="IPR036152">
    <property type="entry name" value="Asp/glu_Ase-like_sf"/>
</dbReference>
<dbReference type="PANTHER" id="PTHR11707">
    <property type="entry name" value="L-ASPARAGINASE"/>
    <property type="match status" value="1"/>
</dbReference>
<dbReference type="InterPro" id="IPR040919">
    <property type="entry name" value="Asparaginase_C"/>
</dbReference>
<dbReference type="Gene3D" id="3.40.50.40">
    <property type="match status" value="1"/>
</dbReference>
<organism evidence="6 7">
    <name type="scientific">Cardiosporidium cionae</name>
    <dbReference type="NCBI Taxonomy" id="476202"/>
    <lineage>
        <taxon>Eukaryota</taxon>
        <taxon>Sar</taxon>
        <taxon>Alveolata</taxon>
        <taxon>Apicomplexa</taxon>
        <taxon>Aconoidasida</taxon>
        <taxon>Nephromycida</taxon>
        <taxon>Cardiosporidium</taxon>
    </lineage>
</organism>
<evidence type="ECO:0000313" key="7">
    <source>
        <dbReference type="Proteomes" id="UP000823046"/>
    </source>
</evidence>
<dbReference type="InterPro" id="IPR037152">
    <property type="entry name" value="L-asparaginase_N_sf"/>
</dbReference>
<dbReference type="CDD" id="cd08963">
    <property type="entry name" value="L-asparaginase_I"/>
    <property type="match status" value="1"/>
</dbReference>
<feature type="domain" description="Asparaginase/glutaminase C-terminal" evidence="5">
    <location>
        <begin position="462"/>
        <end position="577"/>
    </location>
</feature>
<evidence type="ECO:0000259" key="4">
    <source>
        <dbReference type="Pfam" id="PF00710"/>
    </source>
</evidence>
<dbReference type="InterPro" id="IPR027473">
    <property type="entry name" value="L-asparaginase_C"/>
</dbReference>
<dbReference type="Pfam" id="PF00710">
    <property type="entry name" value="Asparaginase"/>
    <property type="match status" value="1"/>
</dbReference>
<dbReference type="PROSITE" id="PS51732">
    <property type="entry name" value="ASN_GLN_ASE_3"/>
    <property type="match status" value="1"/>
</dbReference>
<reference evidence="6 7" key="1">
    <citation type="journal article" date="2020" name="bioRxiv">
        <title>Metabolic contributions of an alphaproteobacterial endosymbiont in the apicomplexan Cardiosporidium cionae.</title>
        <authorList>
            <person name="Hunter E.S."/>
            <person name="Paight C.J."/>
            <person name="Lane C.E."/>
        </authorList>
    </citation>
    <scope>NUCLEOTIDE SEQUENCE [LARGE SCALE GENOMIC DNA]</scope>
    <source>
        <strain evidence="6">ESH_2018</strain>
    </source>
</reference>
<evidence type="ECO:0000256" key="1">
    <source>
        <dbReference type="ARBA" id="ARBA00012920"/>
    </source>
</evidence>
<evidence type="ECO:0000256" key="2">
    <source>
        <dbReference type="PROSITE-ProRule" id="PRU10100"/>
    </source>
</evidence>
<dbReference type="SUPFAM" id="SSF53774">
    <property type="entry name" value="Glutaminase/Asparaginase"/>
    <property type="match status" value="1"/>
</dbReference>
<name>A0ABQ7J6H4_9APIC</name>
<protein>
    <recommendedName>
        <fullName evidence="1">asparaginase</fullName>
        <ecNumber evidence="1">3.5.1.1</ecNumber>
    </recommendedName>
</protein>